<gene>
    <name evidence="7" type="ORF">OLC1_LOCUS8731</name>
</gene>
<comment type="similarity">
    <text evidence="2">Belongs to the plant self-incompatibility (S1) protein family.</text>
</comment>
<keyword evidence="3" id="KW-0713">Self-incompatibility</keyword>
<sequence length="361" mass="41620">MSRRSVMYLTKTYRKILGNIMSSFSPIGIFMIIIFLSLFSSYYSQVINNTPTTTTNINDCLPNNNDNPEYLYRIYVSDDLPANDPEILLAHCSRPNQDIGERMMKATEYFDWATVWKDFPREDEFSCYFRWHSKKITISAFNPHFAVDGFCGSGQEVNICYWSVRIDGFYIANVSSPPEQVINKLKSSKHIKRLGEMGSFNPVGLMIIILFSLFSSYYSQANNSPTTTNNINDHHPNNNDLEYLYRIYVSDDLPANDPESLVAHCARPNQDVGEKFMKATDIFDWSTICKMYTEEPEFSCYFRWHGKEITIPGFNAHLAFDGFCGSGQEVNICYWSVRADGMYLANVTSPPEQFFQKLNPW</sequence>
<keyword evidence="5" id="KW-0732">Signal</keyword>
<evidence type="ECO:0000256" key="3">
    <source>
        <dbReference type="ARBA" id="ARBA00022471"/>
    </source>
</evidence>
<dbReference type="GO" id="GO:0005576">
    <property type="term" value="C:extracellular region"/>
    <property type="evidence" value="ECO:0007669"/>
    <property type="project" value="UniProtKB-SubCell"/>
</dbReference>
<dbReference type="EMBL" id="OX459120">
    <property type="protein sequence ID" value="CAI9098550.1"/>
    <property type="molecule type" value="Genomic_DNA"/>
</dbReference>
<dbReference type="AlphaFoldDB" id="A0AAV1CU80"/>
<evidence type="ECO:0000256" key="2">
    <source>
        <dbReference type="ARBA" id="ARBA00005581"/>
    </source>
</evidence>
<dbReference type="PANTHER" id="PTHR31232:SF155">
    <property type="entry name" value="PLANT SELF-INCOMPATIBILITY PROTEIN S1 FAMILY"/>
    <property type="match status" value="1"/>
</dbReference>
<evidence type="ECO:0000256" key="6">
    <source>
        <dbReference type="SAM" id="Phobius"/>
    </source>
</evidence>
<evidence type="ECO:0000256" key="1">
    <source>
        <dbReference type="ARBA" id="ARBA00004613"/>
    </source>
</evidence>
<dbReference type="Proteomes" id="UP001161247">
    <property type="component" value="Chromosome 3"/>
</dbReference>
<organism evidence="7 8">
    <name type="scientific">Oldenlandia corymbosa var. corymbosa</name>
    <dbReference type="NCBI Taxonomy" id="529605"/>
    <lineage>
        <taxon>Eukaryota</taxon>
        <taxon>Viridiplantae</taxon>
        <taxon>Streptophyta</taxon>
        <taxon>Embryophyta</taxon>
        <taxon>Tracheophyta</taxon>
        <taxon>Spermatophyta</taxon>
        <taxon>Magnoliopsida</taxon>
        <taxon>eudicotyledons</taxon>
        <taxon>Gunneridae</taxon>
        <taxon>Pentapetalae</taxon>
        <taxon>asterids</taxon>
        <taxon>lamiids</taxon>
        <taxon>Gentianales</taxon>
        <taxon>Rubiaceae</taxon>
        <taxon>Rubioideae</taxon>
        <taxon>Spermacoceae</taxon>
        <taxon>Hedyotis-Oldenlandia complex</taxon>
        <taxon>Oldenlandia</taxon>
    </lineage>
</organism>
<feature type="transmembrane region" description="Helical" evidence="6">
    <location>
        <begin position="20"/>
        <end position="39"/>
    </location>
</feature>
<evidence type="ECO:0000256" key="5">
    <source>
        <dbReference type="ARBA" id="ARBA00022729"/>
    </source>
</evidence>
<keyword evidence="8" id="KW-1185">Reference proteome</keyword>
<dbReference type="InterPro" id="IPR010264">
    <property type="entry name" value="Self-incomp_S1"/>
</dbReference>
<protein>
    <submittedName>
        <fullName evidence="7">OLC1v1035220C1</fullName>
    </submittedName>
</protein>
<keyword evidence="6" id="KW-0812">Transmembrane</keyword>
<keyword evidence="6" id="KW-1133">Transmembrane helix</keyword>
<evidence type="ECO:0000313" key="8">
    <source>
        <dbReference type="Proteomes" id="UP001161247"/>
    </source>
</evidence>
<keyword evidence="6" id="KW-0472">Membrane</keyword>
<reference evidence="7" key="1">
    <citation type="submission" date="2023-03" db="EMBL/GenBank/DDBJ databases">
        <authorList>
            <person name="Julca I."/>
        </authorList>
    </citation>
    <scope>NUCLEOTIDE SEQUENCE</scope>
</reference>
<proteinExistence type="inferred from homology"/>
<keyword evidence="4" id="KW-0964">Secreted</keyword>
<accession>A0AAV1CU80</accession>
<name>A0AAV1CU80_OLDCO</name>
<evidence type="ECO:0000256" key="4">
    <source>
        <dbReference type="ARBA" id="ARBA00022525"/>
    </source>
</evidence>
<dbReference type="GO" id="GO:0060320">
    <property type="term" value="P:rejection of self pollen"/>
    <property type="evidence" value="ECO:0007669"/>
    <property type="project" value="UniProtKB-KW"/>
</dbReference>
<evidence type="ECO:0000313" key="7">
    <source>
        <dbReference type="EMBL" id="CAI9098550.1"/>
    </source>
</evidence>
<dbReference type="PANTHER" id="PTHR31232">
    <property type="match status" value="1"/>
</dbReference>
<comment type="subcellular location">
    <subcellularLocation>
        <location evidence="1">Secreted</location>
    </subcellularLocation>
</comment>
<dbReference type="Pfam" id="PF05938">
    <property type="entry name" value="Self-incomp_S1"/>
    <property type="match status" value="2"/>
</dbReference>